<evidence type="ECO:0000313" key="2">
    <source>
        <dbReference type="Proteomes" id="UP000190777"/>
    </source>
</evidence>
<sequence>MFLFTITDELMNRTKHADAYHRFRHYSRAVLSSPSVAEYHKERINIAKKLDESEPLQGALSDYFFGCWYDVPMIRPEFIQEFESRLSTQAWQIINDCMSRQYYLQKNNLLATRWSVITTPTLDVPSHKLRASSDDAAHLAQSLLESILTAHKAQNFDEVTRLEDEFFDHCLACHDLVAFMKAWFKLGKHDWDFDMRWVACRTELERLTQ</sequence>
<dbReference type="EMBL" id="MXAP01000105">
    <property type="protein sequence ID" value="OPH35792.1"/>
    <property type="molecule type" value="Genomic_DNA"/>
</dbReference>
<dbReference type="Proteomes" id="UP000190777">
    <property type="component" value="Unassembled WGS sequence"/>
</dbReference>
<proteinExistence type="predicted"/>
<evidence type="ECO:0000313" key="1">
    <source>
        <dbReference type="EMBL" id="OPH35792.1"/>
    </source>
</evidence>
<reference evidence="1 2" key="1">
    <citation type="submission" date="2017-03" db="EMBL/GenBank/DDBJ databases">
        <title>Draft genome sequence of Moraxella equi CCUG 4950T type strain.</title>
        <authorList>
            <person name="Salva-Serra F."/>
            <person name="Engstrom-Jakobsson H."/>
            <person name="Thorell K."/>
            <person name="Jaen-Luchoro D."/>
            <person name="Gonzales-Siles L."/>
            <person name="Karlsson R."/>
            <person name="Yazdan S."/>
            <person name="Boulund F."/>
            <person name="Johnning A."/>
            <person name="Engstrand L."/>
            <person name="Kristiansson E."/>
            <person name="Moore E."/>
        </authorList>
    </citation>
    <scope>NUCLEOTIDE SEQUENCE [LARGE SCALE GENOMIC DNA]</scope>
    <source>
        <strain evidence="1 2">CCUG 4950</strain>
    </source>
</reference>
<gene>
    <name evidence="1" type="ORF">B5J93_10240</name>
</gene>
<protein>
    <submittedName>
        <fullName evidence="1">Uncharacterized protein</fullName>
    </submittedName>
</protein>
<name>A0ABX3NFN6_9GAMM</name>
<organism evidence="1 2">
    <name type="scientific">Moraxella equi</name>
    <dbReference type="NCBI Taxonomy" id="60442"/>
    <lineage>
        <taxon>Bacteria</taxon>
        <taxon>Pseudomonadati</taxon>
        <taxon>Pseudomonadota</taxon>
        <taxon>Gammaproteobacteria</taxon>
        <taxon>Moraxellales</taxon>
        <taxon>Moraxellaceae</taxon>
        <taxon>Moraxella</taxon>
    </lineage>
</organism>
<keyword evidence="2" id="KW-1185">Reference proteome</keyword>
<comment type="caution">
    <text evidence="1">The sequence shown here is derived from an EMBL/GenBank/DDBJ whole genome shotgun (WGS) entry which is preliminary data.</text>
</comment>
<accession>A0ABX3NFN6</accession>